<dbReference type="EMBL" id="LGIQ01000011">
    <property type="protein sequence ID" value="KNB69642.1"/>
    <property type="molecule type" value="Genomic_DNA"/>
</dbReference>
<sequence length="119" mass="13944">MIYLEYDKTSILPDRRIEFIHYIPFDPEHGFGKSKEELERSGILVDSIPTSSEKPNMIATLMVKIETKELWYEYTETPLPDDDRIARLEKENTDLRKSNLDTQEAILELYEMLMGTPTT</sequence>
<protein>
    <submittedName>
        <fullName evidence="2">Uncharacterized protein</fullName>
    </submittedName>
</protein>
<accession>A0A0K9YLW1</accession>
<organism evidence="2 3">
    <name type="scientific">Brevibacillus reuszeri</name>
    <dbReference type="NCBI Taxonomy" id="54915"/>
    <lineage>
        <taxon>Bacteria</taxon>
        <taxon>Bacillati</taxon>
        <taxon>Bacillota</taxon>
        <taxon>Bacilli</taxon>
        <taxon>Bacillales</taxon>
        <taxon>Paenibacillaceae</taxon>
        <taxon>Brevibacillus</taxon>
    </lineage>
</organism>
<reference evidence="1 4" key="3">
    <citation type="submission" date="2019-06" db="EMBL/GenBank/DDBJ databases">
        <title>Whole genome shotgun sequence of Brevibacillus reuszeri NBRC 15719.</title>
        <authorList>
            <person name="Hosoyama A."/>
            <person name="Uohara A."/>
            <person name="Ohji S."/>
            <person name="Ichikawa N."/>
        </authorList>
    </citation>
    <scope>NUCLEOTIDE SEQUENCE [LARGE SCALE GENOMIC DNA]</scope>
    <source>
        <strain evidence="1 4">NBRC 15719</strain>
    </source>
</reference>
<evidence type="ECO:0000313" key="2">
    <source>
        <dbReference type="EMBL" id="KNB69642.1"/>
    </source>
</evidence>
<dbReference type="RefSeq" id="WP_049741670.1">
    <property type="nucleotide sequence ID" value="NZ_BJON01000020.1"/>
</dbReference>
<keyword evidence="4" id="KW-1185">Reference proteome</keyword>
<proteinExistence type="predicted"/>
<dbReference type="Proteomes" id="UP000319578">
    <property type="component" value="Unassembled WGS sequence"/>
</dbReference>
<reference evidence="3" key="1">
    <citation type="submission" date="2015-07" db="EMBL/GenBank/DDBJ databases">
        <title>Genome sequencing project for genomic taxonomy and phylogenomics of Bacillus-like bacteria.</title>
        <authorList>
            <person name="Liu B."/>
            <person name="Wang J."/>
            <person name="Zhu Y."/>
            <person name="Liu G."/>
            <person name="Chen Q."/>
            <person name="Chen Z."/>
            <person name="Lan J."/>
            <person name="Che J."/>
            <person name="Ge C."/>
            <person name="Shi H."/>
            <person name="Pan Z."/>
            <person name="Liu X."/>
        </authorList>
    </citation>
    <scope>NUCLEOTIDE SEQUENCE [LARGE SCALE GENOMIC DNA]</scope>
    <source>
        <strain evidence="3">DSM 9887</strain>
    </source>
</reference>
<name>A0A0K9YLW1_9BACL</name>
<reference evidence="2" key="2">
    <citation type="submission" date="2015-07" db="EMBL/GenBank/DDBJ databases">
        <title>MeaNS - Measles Nucleotide Surveillance Program.</title>
        <authorList>
            <person name="Tran T."/>
            <person name="Druce J."/>
        </authorList>
    </citation>
    <scope>NUCLEOTIDE SEQUENCE</scope>
    <source>
        <strain evidence="2">DSM 9887</strain>
    </source>
</reference>
<dbReference type="STRING" id="54915.ADS79_27700"/>
<dbReference type="Proteomes" id="UP000036834">
    <property type="component" value="Unassembled WGS sequence"/>
</dbReference>
<evidence type="ECO:0000313" key="1">
    <source>
        <dbReference type="EMBL" id="GED71356.1"/>
    </source>
</evidence>
<dbReference type="EMBL" id="BJON01000020">
    <property type="protein sequence ID" value="GED71356.1"/>
    <property type="molecule type" value="Genomic_DNA"/>
</dbReference>
<gene>
    <name evidence="2" type="ORF">ADS79_27700</name>
    <name evidence="1" type="ORF">BRE01_50580</name>
</gene>
<evidence type="ECO:0000313" key="3">
    <source>
        <dbReference type="Proteomes" id="UP000036834"/>
    </source>
</evidence>
<dbReference type="PATRIC" id="fig|54915.3.peg.4730"/>
<dbReference type="OrthoDB" id="2476654at2"/>
<dbReference type="AlphaFoldDB" id="A0A0K9YLW1"/>
<evidence type="ECO:0000313" key="4">
    <source>
        <dbReference type="Proteomes" id="UP000319578"/>
    </source>
</evidence>
<comment type="caution">
    <text evidence="2">The sequence shown here is derived from an EMBL/GenBank/DDBJ whole genome shotgun (WGS) entry which is preliminary data.</text>
</comment>